<dbReference type="Proteomes" id="UP000789739">
    <property type="component" value="Unassembled WGS sequence"/>
</dbReference>
<comment type="caution">
    <text evidence="1">The sequence shown here is derived from an EMBL/GenBank/DDBJ whole genome shotgun (WGS) entry which is preliminary data.</text>
</comment>
<gene>
    <name evidence="1" type="ORF">PBRASI_LOCUS10406</name>
</gene>
<organism evidence="1 2">
    <name type="scientific">Paraglomus brasilianum</name>
    <dbReference type="NCBI Taxonomy" id="144538"/>
    <lineage>
        <taxon>Eukaryota</taxon>
        <taxon>Fungi</taxon>
        <taxon>Fungi incertae sedis</taxon>
        <taxon>Mucoromycota</taxon>
        <taxon>Glomeromycotina</taxon>
        <taxon>Glomeromycetes</taxon>
        <taxon>Paraglomerales</taxon>
        <taxon>Paraglomeraceae</taxon>
        <taxon>Paraglomus</taxon>
    </lineage>
</organism>
<proteinExistence type="predicted"/>
<sequence>IPQDNPPTNNSTDIPIFNILEIVSPQPEKETSENIVESAKIIEASDNRSSDILTRMGG</sequence>
<evidence type="ECO:0000313" key="2">
    <source>
        <dbReference type="Proteomes" id="UP000789739"/>
    </source>
</evidence>
<reference evidence="1" key="1">
    <citation type="submission" date="2021-06" db="EMBL/GenBank/DDBJ databases">
        <authorList>
            <person name="Kallberg Y."/>
            <person name="Tangrot J."/>
            <person name="Rosling A."/>
        </authorList>
    </citation>
    <scope>NUCLEOTIDE SEQUENCE</scope>
    <source>
        <strain evidence="1">BR232B</strain>
    </source>
</reference>
<accession>A0A9N9DV89</accession>
<name>A0A9N9DV89_9GLOM</name>
<protein>
    <submittedName>
        <fullName evidence="1">3384_t:CDS:1</fullName>
    </submittedName>
</protein>
<dbReference type="EMBL" id="CAJVPI010003076">
    <property type="protein sequence ID" value="CAG8653854.1"/>
    <property type="molecule type" value="Genomic_DNA"/>
</dbReference>
<evidence type="ECO:0000313" key="1">
    <source>
        <dbReference type="EMBL" id="CAG8653854.1"/>
    </source>
</evidence>
<keyword evidence="2" id="KW-1185">Reference proteome</keyword>
<feature type="non-terminal residue" evidence="1">
    <location>
        <position position="1"/>
    </location>
</feature>
<dbReference type="AlphaFoldDB" id="A0A9N9DV89"/>